<dbReference type="OrthoDB" id="5243526at2"/>
<dbReference type="GO" id="GO:1904680">
    <property type="term" value="F:peptide transmembrane transporter activity"/>
    <property type="evidence" value="ECO:0007669"/>
    <property type="project" value="TreeGrafter"/>
</dbReference>
<evidence type="ECO:0000313" key="7">
    <source>
        <dbReference type="Proteomes" id="UP000192674"/>
    </source>
</evidence>
<dbReference type="PIRSF" id="PIRSF002741">
    <property type="entry name" value="MppA"/>
    <property type="match status" value="1"/>
</dbReference>
<evidence type="ECO:0000256" key="2">
    <source>
        <dbReference type="ARBA" id="ARBA00005695"/>
    </source>
</evidence>
<dbReference type="EMBL" id="FWXV01000005">
    <property type="protein sequence ID" value="SMD19364.1"/>
    <property type="molecule type" value="Genomic_DNA"/>
</dbReference>
<dbReference type="PANTHER" id="PTHR30290">
    <property type="entry name" value="PERIPLASMIC BINDING COMPONENT OF ABC TRANSPORTER"/>
    <property type="match status" value="1"/>
</dbReference>
<organism evidence="6 7">
    <name type="scientific">Kibdelosporangium aridum</name>
    <dbReference type="NCBI Taxonomy" id="2030"/>
    <lineage>
        <taxon>Bacteria</taxon>
        <taxon>Bacillati</taxon>
        <taxon>Actinomycetota</taxon>
        <taxon>Actinomycetes</taxon>
        <taxon>Pseudonocardiales</taxon>
        <taxon>Pseudonocardiaceae</taxon>
        <taxon>Kibdelosporangium</taxon>
    </lineage>
</organism>
<feature type="domain" description="Solute-binding protein family 5" evidence="5">
    <location>
        <begin position="95"/>
        <end position="461"/>
    </location>
</feature>
<reference evidence="6 7" key="1">
    <citation type="submission" date="2017-04" db="EMBL/GenBank/DDBJ databases">
        <authorList>
            <person name="Afonso C.L."/>
            <person name="Miller P.J."/>
            <person name="Scott M.A."/>
            <person name="Spackman E."/>
            <person name="Goraichik I."/>
            <person name="Dimitrov K.M."/>
            <person name="Suarez D.L."/>
            <person name="Swayne D.E."/>
        </authorList>
    </citation>
    <scope>NUCLEOTIDE SEQUENCE [LARGE SCALE GENOMIC DNA]</scope>
    <source>
        <strain evidence="6 7">DSM 43828</strain>
    </source>
</reference>
<dbReference type="InterPro" id="IPR030678">
    <property type="entry name" value="Peptide/Ni-bd"/>
</dbReference>
<gene>
    <name evidence="6" type="ORF">SAMN05661093_06121</name>
</gene>
<comment type="subcellular location">
    <subcellularLocation>
        <location evidence="1">Cell envelope</location>
    </subcellularLocation>
</comment>
<evidence type="ECO:0000259" key="5">
    <source>
        <dbReference type="Pfam" id="PF00496"/>
    </source>
</evidence>
<evidence type="ECO:0000256" key="3">
    <source>
        <dbReference type="ARBA" id="ARBA00022448"/>
    </source>
</evidence>
<proteinExistence type="inferred from homology"/>
<protein>
    <submittedName>
        <fullName evidence="6">Peptide/nickel transport system substrate-binding protein</fullName>
    </submittedName>
</protein>
<dbReference type="AlphaFoldDB" id="A0A1Y5XW35"/>
<evidence type="ECO:0000313" key="6">
    <source>
        <dbReference type="EMBL" id="SMD19364.1"/>
    </source>
</evidence>
<dbReference type="Gene3D" id="3.10.105.10">
    <property type="entry name" value="Dipeptide-binding Protein, Domain 3"/>
    <property type="match status" value="1"/>
</dbReference>
<name>A0A1Y5XW35_KIBAR</name>
<dbReference type="Proteomes" id="UP000192674">
    <property type="component" value="Unassembled WGS sequence"/>
</dbReference>
<dbReference type="Gene3D" id="3.40.190.10">
    <property type="entry name" value="Periplasmic binding protein-like II"/>
    <property type="match status" value="1"/>
</dbReference>
<evidence type="ECO:0000256" key="1">
    <source>
        <dbReference type="ARBA" id="ARBA00004196"/>
    </source>
</evidence>
<dbReference type="RefSeq" id="WP_084430273.1">
    <property type="nucleotide sequence ID" value="NZ_FWXV01000005.1"/>
</dbReference>
<comment type="similarity">
    <text evidence="2">Belongs to the bacterial solute-binding protein 5 family.</text>
</comment>
<dbReference type="SUPFAM" id="SSF53850">
    <property type="entry name" value="Periplasmic binding protein-like II"/>
    <property type="match status" value="1"/>
</dbReference>
<dbReference type="Gene3D" id="3.90.76.10">
    <property type="entry name" value="Dipeptide-binding Protein, Domain 1"/>
    <property type="match status" value="1"/>
</dbReference>
<dbReference type="InterPro" id="IPR000914">
    <property type="entry name" value="SBP_5_dom"/>
</dbReference>
<dbReference type="GO" id="GO:0015833">
    <property type="term" value="P:peptide transport"/>
    <property type="evidence" value="ECO:0007669"/>
    <property type="project" value="TreeGrafter"/>
</dbReference>
<evidence type="ECO:0000256" key="4">
    <source>
        <dbReference type="ARBA" id="ARBA00022729"/>
    </source>
</evidence>
<dbReference type="Pfam" id="PF00496">
    <property type="entry name" value="SBP_bac_5"/>
    <property type="match status" value="1"/>
</dbReference>
<dbReference type="GO" id="GO:0043190">
    <property type="term" value="C:ATP-binding cassette (ABC) transporter complex"/>
    <property type="evidence" value="ECO:0007669"/>
    <property type="project" value="InterPro"/>
</dbReference>
<dbReference type="PANTHER" id="PTHR30290:SF10">
    <property type="entry name" value="PERIPLASMIC OLIGOPEPTIDE-BINDING PROTEIN-RELATED"/>
    <property type="match status" value="1"/>
</dbReference>
<keyword evidence="3" id="KW-0813">Transport</keyword>
<accession>A0A1Y5XW35</accession>
<sequence>MPGHGLPRRLIALPCAAVALLAACGNPPASPSEAKQNVRLVDSTPPAAGPLAQATWFMAKEPSTLDLDNDGAGANSDLIMSNVCERLVQLQPDLTIKPGLAEKYEWTGPNTLTFTIRSGVTFHSGATLTTDDVVWSLQRHAADGANESDEFTGVTSIAKTAENQVTVTLKQPDAVFLQAMAGDGGVVLERKAVESQGDAYGTPRGKDACSGPFSLQAWNSGQNIVLTKFDKYWDTNRAAKTSKITFRWADDDALVNSLVTGAGDGTYLENISSATRLATGGTTTVSQGPDTRVWSLMVTERGALTDVRLRKALSLAINREGVSQAALAGFGAPAKEPVGPGAWGYEAKTFQDAYDKLGGSPATPSEQDIEAAKKLVAEVPDKKPIVVASDTTTGRNVIANALVDAAKKIGLEASITQIPTQQYTDYYSSKDVRAQADLFTDDYFISKNDPVGFYKNGSSKSTVQWVLKDPRYDELVGKARAALDNSERAKLSIELANRWADAMPWISVVQSPSTVVLGSKVTGVPASGCYRYYPWAADLGAKGA</sequence>
<dbReference type="GO" id="GO:0030313">
    <property type="term" value="C:cell envelope"/>
    <property type="evidence" value="ECO:0007669"/>
    <property type="project" value="UniProtKB-SubCell"/>
</dbReference>
<keyword evidence="4" id="KW-0732">Signal</keyword>
<dbReference type="InterPro" id="IPR039424">
    <property type="entry name" value="SBP_5"/>
</dbReference>
<dbReference type="CDD" id="cd00995">
    <property type="entry name" value="PBP2_NikA_DppA_OppA_like"/>
    <property type="match status" value="1"/>
</dbReference>
<keyword evidence="7" id="KW-1185">Reference proteome</keyword>
<dbReference type="GO" id="GO:0042597">
    <property type="term" value="C:periplasmic space"/>
    <property type="evidence" value="ECO:0007669"/>
    <property type="project" value="UniProtKB-ARBA"/>
</dbReference>